<dbReference type="OrthoDB" id="1633687at2"/>
<keyword evidence="3" id="KW-1185">Reference proteome</keyword>
<keyword evidence="1" id="KW-0732">Signal</keyword>
<dbReference type="STRING" id="327939.BIW53_14525"/>
<dbReference type="InterPro" id="IPR023375">
    <property type="entry name" value="ADC_dom_sf"/>
</dbReference>
<dbReference type="Proteomes" id="UP000180253">
    <property type="component" value="Unassembled WGS sequence"/>
</dbReference>
<evidence type="ECO:0000256" key="1">
    <source>
        <dbReference type="SAM" id="SignalP"/>
    </source>
</evidence>
<dbReference type="AlphaFoldDB" id="A0A1S1N4C7"/>
<sequence>MNKHKAFGLGLVSIITSLCNTSFAASLTEQYPVSENIVLSDGTSVSMPFHVSGNLTTAFLSIINTKQSAKFIANDNFEPIEIKCDGEGTNQSIGVLYFQDITSSPVGPYAETVNTIAVKRKSAPALELPCLSVYASNQEKMAYLLASQQIMAQANAANTQQGLPSDYAMYNQDLELNSPSAIRAGIEIWGYPKSLADLNYRVGEYYVDLHVSNLPGYTPIIELSYLRKIGMQTPLYSIGNNVLPQRLQPSTDKHTQLPGILSSESGWVQPFIGYFWVGPSSSKTAKALRKTEFYPVAVVEYTNVTGAALPLYTK</sequence>
<dbReference type="EMBL" id="MNAN01000034">
    <property type="protein sequence ID" value="OHU94295.1"/>
    <property type="molecule type" value="Genomic_DNA"/>
</dbReference>
<dbReference type="SUPFAM" id="SSF160104">
    <property type="entry name" value="Acetoacetate decarboxylase-like"/>
    <property type="match status" value="1"/>
</dbReference>
<protein>
    <submittedName>
        <fullName evidence="2">Uncharacterized protein</fullName>
    </submittedName>
</protein>
<name>A0A1S1N4C7_9GAMM</name>
<dbReference type="RefSeq" id="WP_070992734.1">
    <property type="nucleotide sequence ID" value="NZ_CBCSHD010000009.1"/>
</dbReference>
<feature type="chain" id="PRO_5010372868" evidence="1">
    <location>
        <begin position="25"/>
        <end position="314"/>
    </location>
</feature>
<dbReference type="Gene3D" id="2.40.400.10">
    <property type="entry name" value="Acetoacetate decarboxylase-like"/>
    <property type="match status" value="1"/>
</dbReference>
<gene>
    <name evidence="2" type="ORF">BIW53_14525</name>
</gene>
<comment type="caution">
    <text evidence="2">The sequence shown here is derived from an EMBL/GenBank/DDBJ whole genome shotgun (WGS) entry which is preliminary data.</text>
</comment>
<evidence type="ECO:0000313" key="2">
    <source>
        <dbReference type="EMBL" id="OHU94295.1"/>
    </source>
</evidence>
<organism evidence="2 3">
    <name type="scientific">Pseudoalteromonas byunsanensis</name>
    <dbReference type="NCBI Taxonomy" id="327939"/>
    <lineage>
        <taxon>Bacteria</taxon>
        <taxon>Pseudomonadati</taxon>
        <taxon>Pseudomonadota</taxon>
        <taxon>Gammaproteobacteria</taxon>
        <taxon>Alteromonadales</taxon>
        <taxon>Pseudoalteromonadaceae</taxon>
        <taxon>Pseudoalteromonas</taxon>
    </lineage>
</organism>
<evidence type="ECO:0000313" key="3">
    <source>
        <dbReference type="Proteomes" id="UP000180253"/>
    </source>
</evidence>
<proteinExistence type="predicted"/>
<feature type="signal peptide" evidence="1">
    <location>
        <begin position="1"/>
        <end position="24"/>
    </location>
</feature>
<accession>A0A1S1N4C7</accession>
<reference evidence="2 3" key="1">
    <citation type="submission" date="2016-10" db="EMBL/GenBank/DDBJ databases">
        <title>Pseudoalteromonas amylolytica sp. nov., isolated from the surface seawater.</title>
        <authorList>
            <person name="Wu Y.-H."/>
            <person name="Cheng H."/>
            <person name="Jin X.-B."/>
            <person name="Wang C.-S."/>
            <person name="Xu X.-W."/>
        </authorList>
    </citation>
    <scope>NUCLEOTIDE SEQUENCE [LARGE SCALE GENOMIC DNA]</scope>
    <source>
        <strain evidence="2 3">JCM 12483</strain>
    </source>
</reference>